<feature type="domain" description="UspA" evidence="2">
    <location>
        <begin position="1"/>
        <end position="147"/>
    </location>
</feature>
<evidence type="ECO:0000313" key="4">
    <source>
        <dbReference type="Proteomes" id="UP000805085"/>
    </source>
</evidence>
<dbReference type="Pfam" id="PF00582">
    <property type="entry name" value="Usp"/>
    <property type="match status" value="2"/>
</dbReference>
<accession>A0ABX2E7Z0</accession>
<dbReference type="CDD" id="cd00293">
    <property type="entry name" value="USP-like"/>
    <property type="match status" value="2"/>
</dbReference>
<evidence type="ECO:0000256" key="1">
    <source>
        <dbReference type="ARBA" id="ARBA00008791"/>
    </source>
</evidence>
<proteinExistence type="inferred from homology"/>
<dbReference type="EMBL" id="JABRWQ010000007">
    <property type="protein sequence ID" value="NRD24628.1"/>
    <property type="molecule type" value="Genomic_DNA"/>
</dbReference>
<feature type="domain" description="UspA" evidence="2">
    <location>
        <begin position="159"/>
        <end position="279"/>
    </location>
</feature>
<dbReference type="PRINTS" id="PR01438">
    <property type="entry name" value="UNVRSLSTRESS"/>
</dbReference>
<keyword evidence="4" id="KW-1185">Reference proteome</keyword>
<evidence type="ECO:0000313" key="3">
    <source>
        <dbReference type="EMBL" id="NRD24628.1"/>
    </source>
</evidence>
<dbReference type="Gene3D" id="3.40.50.620">
    <property type="entry name" value="HUPs"/>
    <property type="match status" value="2"/>
</dbReference>
<name>A0ABX2E7Z0_9FLAO</name>
<organism evidence="3 4">
    <name type="scientific">Winogradskyella litoriviva</name>
    <dbReference type="NCBI Taxonomy" id="1220182"/>
    <lineage>
        <taxon>Bacteria</taxon>
        <taxon>Pseudomonadati</taxon>
        <taxon>Bacteroidota</taxon>
        <taxon>Flavobacteriia</taxon>
        <taxon>Flavobacteriales</taxon>
        <taxon>Flavobacteriaceae</taxon>
        <taxon>Winogradskyella</taxon>
    </lineage>
</organism>
<protein>
    <submittedName>
        <fullName evidence="3">Universal stress protein</fullName>
    </submittedName>
</protein>
<dbReference type="SUPFAM" id="SSF52402">
    <property type="entry name" value="Adenine nucleotide alpha hydrolases-like"/>
    <property type="match status" value="2"/>
</dbReference>
<dbReference type="InterPro" id="IPR006016">
    <property type="entry name" value="UspA"/>
</dbReference>
<dbReference type="InterPro" id="IPR014729">
    <property type="entry name" value="Rossmann-like_a/b/a_fold"/>
</dbReference>
<dbReference type="Proteomes" id="UP000805085">
    <property type="component" value="Unassembled WGS sequence"/>
</dbReference>
<dbReference type="PANTHER" id="PTHR46268:SF6">
    <property type="entry name" value="UNIVERSAL STRESS PROTEIN UP12"/>
    <property type="match status" value="1"/>
</dbReference>
<reference evidence="3 4" key="1">
    <citation type="journal article" date="2015" name="Int. J. Syst. Evol. Microbiol.">
        <title>Winogradskyella litoriviva sp. nov., isolated from coastal seawater.</title>
        <authorList>
            <person name="Nedashkovskaya O.I."/>
            <person name="Kukhlevskiy A.D."/>
            <person name="Zhukova N.V."/>
            <person name="Kim S.J."/>
            <person name="Rhee S.K."/>
            <person name="Mikhailov V.V."/>
        </authorList>
    </citation>
    <scope>NUCLEOTIDE SEQUENCE [LARGE SCALE GENOMIC DNA]</scope>
    <source>
        <strain evidence="3 4">KMM6491</strain>
    </source>
</reference>
<comment type="caution">
    <text evidence="3">The sequence shown here is derived from an EMBL/GenBank/DDBJ whole genome shotgun (WGS) entry which is preliminary data.</text>
</comment>
<gene>
    <name evidence="3" type="ORF">HNV10_15345</name>
</gene>
<dbReference type="RefSeq" id="WP_173302278.1">
    <property type="nucleotide sequence ID" value="NZ_JABRWQ010000007.1"/>
</dbReference>
<dbReference type="InterPro" id="IPR006015">
    <property type="entry name" value="Universal_stress_UspA"/>
</dbReference>
<sequence>MKNILLPTDFSENSWNAIKYAIHFFENTECHFYLLHVNRFENIAVNDSALMLDAEVIDKLYIKPSKQKLRDLLRQISKLNIEHKNHKFYTLTDFGFFIESIRKQVDEKEIDCIVMGTKGASGLEKIILGSNTADVITKVKCNMIAVPENAEFVKPKEIAFPTDFSLSHGLQVLQPISEILENFNSTLRILHIKKTKVELNNDQKASKELLEDYFNHNPYTFHFLSNKKVEDAIQCFVESRDIDMICMVAKNLNYFQQILFHSKVEEISYHTDIPVMVLHEKNKYYG</sequence>
<dbReference type="PANTHER" id="PTHR46268">
    <property type="entry name" value="STRESS RESPONSE PROTEIN NHAX"/>
    <property type="match status" value="1"/>
</dbReference>
<comment type="similarity">
    <text evidence="1">Belongs to the universal stress protein A family.</text>
</comment>
<evidence type="ECO:0000259" key="2">
    <source>
        <dbReference type="Pfam" id="PF00582"/>
    </source>
</evidence>